<name>A0A0N7MBB2_9RHOB</name>
<dbReference type="InterPro" id="IPR011008">
    <property type="entry name" value="Dimeric_a/b-barrel"/>
</dbReference>
<protein>
    <submittedName>
        <fullName evidence="3">YciI-like protein</fullName>
    </submittedName>
</protein>
<dbReference type="Pfam" id="PF03795">
    <property type="entry name" value="YCII"/>
    <property type="match status" value="1"/>
</dbReference>
<dbReference type="Proteomes" id="UP000051184">
    <property type="component" value="Unassembled WGS sequence"/>
</dbReference>
<accession>A0A0N7MBB2</accession>
<dbReference type="AlphaFoldDB" id="A0A0N7MBB2"/>
<dbReference type="OrthoDB" id="7708313at2"/>
<dbReference type="InterPro" id="IPR005545">
    <property type="entry name" value="YCII"/>
</dbReference>
<evidence type="ECO:0000259" key="2">
    <source>
        <dbReference type="Pfam" id="PF03795"/>
    </source>
</evidence>
<organism evidence="3 4">
    <name type="scientific">Cognatishimia activa</name>
    <dbReference type="NCBI Taxonomy" id="1715691"/>
    <lineage>
        <taxon>Bacteria</taxon>
        <taxon>Pseudomonadati</taxon>
        <taxon>Pseudomonadota</taxon>
        <taxon>Alphaproteobacteria</taxon>
        <taxon>Rhodobacterales</taxon>
        <taxon>Paracoccaceae</taxon>
        <taxon>Cognatishimia</taxon>
    </lineage>
</organism>
<evidence type="ECO:0000313" key="4">
    <source>
        <dbReference type="Proteomes" id="UP000051184"/>
    </source>
</evidence>
<reference evidence="4" key="1">
    <citation type="submission" date="2015-09" db="EMBL/GenBank/DDBJ databases">
        <authorList>
            <person name="Rodrigo-Torres Lidia"/>
            <person name="Arahal R.David."/>
        </authorList>
    </citation>
    <scope>NUCLEOTIDE SEQUENCE [LARGE SCALE GENOMIC DNA]</scope>
    <source>
        <strain evidence="4">CECT 5114</strain>
    </source>
</reference>
<evidence type="ECO:0000313" key="3">
    <source>
        <dbReference type="EMBL" id="CUK24920.1"/>
    </source>
</evidence>
<comment type="similarity">
    <text evidence="1">Belongs to the YciI family.</text>
</comment>
<dbReference type="EMBL" id="CYUE01000006">
    <property type="protein sequence ID" value="CUK24920.1"/>
    <property type="molecule type" value="Genomic_DNA"/>
</dbReference>
<evidence type="ECO:0000256" key="1">
    <source>
        <dbReference type="ARBA" id="ARBA00007689"/>
    </source>
</evidence>
<keyword evidence="4" id="KW-1185">Reference proteome</keyword>
<proteinExistence type="inferred from homology"/>
<gene>
    <name evidence="3" type="ORF">TA5114_00709</name>
</gene>
<feature type="domain" description="YCII-related" evidence="2">
    <location>
        <begin position="5"/>
        <end position="89"/>
    </location>
</feature>
<dbReference type="Gene3D" id="3.30.70.1060">
    <property type="entry name" value="Dimeric alpha+beta barrel"/>
    <property type="match status" value="1"/>
</dbReference>
<sequence length="99" mass="11775">MPNAYWVVIFEDEPEMQDHRRQFRDAHMDFLRDNENRIKIAGGMRPMPGAPFCGDMWVVRGCDFEDVVDIVQKDPYYNPEFRSFRIFSWGKSLDKPVTL</sequence>
<dbReference type="RefSeq" id="WP_058313940.1">
    <property type="nucleotide sequence ID" value="NZ_CYTO01000024.1"/>
</dbReference>
<dbReference type="STRING" id="1715691.TA5113_02356"/>
<dbReference type="SUPFAM" id="SSF54909">
    <property type="entry name" value="Dimeric alpha+beta barrel"/>
    <property type="match status" value="1"/>
</dbReference>